<gene>
    <name evidence="1" type="ORF">AB4Y32_23345</name>
</gene>
<organism evidence="1 2">
    <name type="scientific">Paraburkholderia phymatum</name>
    <dbReference type="NCBI Taxonomy" id="148447"/>
    <lineage>
        <taxon>Bacteria</taxon>
        <taxon>Pseudomonadati</taxon>
        <taxon>Pseudomonadota</taxon>
        <taxon>Betaproteobacteria</taxon>
        <taxon>Burkholderiales</taxon>
        <taxon>Burkholderiaceae</taxon>
        <taxon>Paraburkholderia</taxon>
    </lineage>
</organism>
<reference evidence="1" key="1">
    <citation type="submission" date="2024-07" db="EMBL/GenBank/DDBJ databases">
        <title>A survey of Mimosa microsymbionts across Brazilian biomes reveals a high diversity of Paraburkholderia nodulating endemic species, but also that Cupriavidus is common as a symbiont of widespread species.</title>
        <authorList>
            <person name="Rouws L."/>
            <person name="Barauna A."/>
            <person name="Beukes C."/>
            <person name="Rouws J.R.C."/>
            <person name="De Faria S.M."/>
            <person name="Gross E."/>
            <person name="Bueno Dos Reis Junior F."/>
            <person name="Simon M.F."/>
            <person name="Maluk M."/>
            <person name="Odee D.W."/>
            <person name="Kenicer G."/>
            <person name="Young J.P.W."/>
            <person name="Reis V.M."/>
            <person name="Zilli J."/>
            <person name="James E.K."/>
        </authorList>
    </citation>
    <scope>NUCLEOTIDE SEQUENCE</scope>
    <source>
        <strain evidence="1">EG181B</strain>
    </source>
</reference>
<dbReference type="EMBL" id="JBFRCH010000015">
    <property type="protein sequence ID" value="MEX3934685.1"/>
    <property type="molecule type" value="Genomic_DNA"/>
</dbReference>
<accession>A0ACC6U5D2</accession>
<name>A0ACC6U5D2_9BURK</name>
<protein>
    <submittedName>
        <fullName evidence="1">Uncharacterized protein</fullName>
    </submittedName>
</protein>
<evidence type="ECO:0000313" key="1">
    <source>
        <dbReference type="EMBL" id="MEX3934685.1"/>
    </source>
</evidence>
<evidence type="ECO:0000313" key="2">
    <source>
        <dbReference type="Proteomes" id="UP001558850"/>
    </source>
</evidence>
<dbReference type="Proteomes" id="UP001558850">
    <property type="component" value="Unassembled WGS sequence"/>
</dbReference>
<sequence>MNDFVSPGSFHMPDREHACMIQPVVLTGGAGARLWPLSREEKRRSKSSKCNRAAIPAKKTSRVLTISMDASGEMEMPERADTRRRSEICMRTAN</sequence>
<comment type="caution">
    <text evidence="1">The sequence shown here is derived from an EMBL/GenBank/DDBJ whole genome shotgun (WGS) entry which is preliminary data.</text>
</comment>
<proteinExistence type="predicted"/>
<keyword evidence="2" id="KW-1185">Reference proteome</keyword>